<accession>A0A0F9FDC6</accession>
<dbReference type="Gene3D" id="3.90.1150.10">
    <property type="entry name" value="Aspartate Aminotransferase, domain 1"/>
    <property type="match status" value="1"/>
</dbReference>
<dbReference type="InterPro" id="IPR015422">
    <property type="entry name" value="PyrdxlP-dep_Trfase_small"/>
</dbReference>
<comment type="cofactor">
    <cofactor evidence="1">
        <name>pyridoxal 5'-phosphate</name>
        <dbReference type="ChEBI" id="CHEBI:597326"/>
    </cofactor>
</comment>
<proteinExistence type="predicted"/>
<dbReference type="EMBL" id="LAZR01033060">
    <property type="protein sequence ID" value="KKL49162.1"/>
    <property type="molecule type" value="Genomic_DNA"/>
</dbReference>
<dbReference type="PANTHER" id="PTHR11601">
    <property type="entry name" value="CYSTEINE DESULFURYLASE FAMILY MEMBER"/>
    <property type="match status" value="1"/>
</dbReference>
<sequence>SDDMLAALDRRGIAASAGSACTSATWEPSHVLAAMGVPLTRAVAALRLTVGPDNTDGDVDYLLSVLPEVVAESRAKSRGSASPK</sequence>
<feature type="non-terminal residue" evidence="2">
    <location>
        <position position="1"/>
    </location>
</feature>
<evidence type="ECO:0000256" key="1">
    <source>
        <dbReference type="ARBA" id="ARBA00001933"/>
    </source>
</evidence>
<evidence type="ECO:0000313" key="2">
    <source>
        <dbReference type="EMBL" id="KKL49162.1"/>
    </source>
</evidence>
<reference evidence="2" key="1">
    <citation type="journal article" date="2015" name="Nature">
        <title>Complex archaea that bridge the gap between prokaryotes and eukaryotes.</title>
        <authorList>
            <person name="Spang A."/>
            <person name="Saw J.H."/>
            <person name="Jorgensen S.L."/>
            <person name="Zaremba-Niedzwiedzka K."/>
            <person name="Martijn J."/>
            <person name="Lind A.E."/>
            <person name="van Eijk R."/>
            <person name="Schleper C."/>
            <person name="Guy L."/>
            <person name="Ettema T.J."/>
        </authorList>
    </citation>
    <scope>NUCLEOTIDE SEQUENCE</scope>
</reference>
<dbReference type="PANTHER" id="PTHR11601:SF34">
    <property type="entry name" value="CYSTEINE DESULFURASE"/>
    <property type="match status" value="1"/>
</dbReference>
<evidence type="ECO:0008006" key="3">
    <source>
        <dbReference type="Google" id="ProtNLM"/>
    </source>
</evidence>
<name>A0A0F9FDC6_9ZZZZ</name>
<dbReference type="AlphaFoldDB" id="A0A0F9FDC6"/>
<comment type="caution">
    <text evidence="2">The sequence shown here is derived from an EMBL/GenBank/DDBJ whole genome shotgun (WGS) entry which is preliminary data.</text>
</comment>
<gene>
    <name evidence="2" type="ORF">LCGC14_2318290</name>
</gene>
<dbReference type="SUPFAM" id="SSF53383">
    <property type="entry name" value="PLP-dependent transferases"/>
    <property type="match status" value="1"/>
</dbReference>
<protein>
    <recommendedName>
        <fullName evidence="3">Cysteine desulfurase</fullName>
    </recommendedName>
</protein>
<organism evidence="2">
    <name type="scientific">marine sediment metagenome</name>
    <dbReference type="NCBI Taxonomy" id="412755"/>
    <lineage>
        <taxon>unclassified sequences</taxon>
        <taxon>metagenomes</taxon>
        <taxon>ecological metagenomes</taxon>
    </lineage>
</organism>
<dbReference type="InterPro" id="IPR015424">
    <property type="entry name" value="PyrdxlP-dep_Trfase"/>
</dbReference>